<keyword evidence="13" id="KW-1185">Reference proteome</keyword>
<keyword evidence="5 9" id="KW-0862">Zinc</keyword>
<accession>A0A3M0AB99</accession>
<dbReference type="RefSeq" id="WP_121875498.1">
    <property type="nucleotide sequence ID" value="NZ_REFJ01000001.1"/>
</dbReference>
<evidence type="ECO:0000313" key="13">
    <source>
        <dbReference type="Proteomes" id="UP000267187"/>
    </source>
</evidence>
<dbReference type="InterPro" id="IPR001567">
    <property type="entry name" value="Pept_M3A_M3B_dom"/>
</dbReference>
<evidence type="ECO:0000256" key="9">
    <source>
        <dbReference type="RuleBase" id="RU003435"/>
    </source>
</evidence>
<gene>
    <name evidence="12" type="ORF">DFR27_0097</name>
</gene>
<dbReference type="Gene3D" id="1.10.1370.10">
    <property type="entry name" value="Neurolysin, domain 3"/>
    <property type="match status" value="1"/>
</dbReference>
<reference evidence="12 13" key="1">
    <citation type="submission" date="2018-10" db="EMBL/GenBank/DDBJ databases">
        <title>Genomic Encyclopedia of Type Strains, Phase IV (KMG-IV): sequencing the most valuable type-strain genomes for metagenomic binning, comparative biology and taxonomic classification.</title>
        <authorList>
            <person name="Goeker M."/>
        </authorList>
    </citation>
    <scope>NUCLEOTIDE SEQUENCE [LARGE SCALE GENOMIC DNA]</scope>
    <source>
        <strain evidence="12 13">DSM 25080</strain>
    </source>
</reference>
<dbReference type="InterPro" id="IPR045666">
    <property type="entry name" value="OpdA_N"/>
</dbReference>
<dbReference type="EC" id="3.4.24.70" evidence="8"/>
<evidence type="ECO:0000259" key="11">
    <source>
        <dbReference type="Pfam" id="PF19310"/>
    </source>
</evidence>
<dbReference type="Gene3D" id="3.40.390.10">
    <property type="entry name" value="Collagenase (Catalytic Domain)"/>
    <property type="match status" value="1"/>
</dbReference>
<organism evidence="12 13">
    <name type="scientific">Umboniibacter marinipuniceus</name>
    <dbReference type="NCBI Taxonomy" id="569599"/>
    <lineage>
        <taxon>Bacteria</taxon>
        <taxon>Pseudomonadati</taxon>
        <taxon>Pseudomonadota</taxon>
        <taxon>Gammaproteobacteria</taxon>
        <taxon>Cellvibrionales</taxon>
        <taxon>Cellvibrionaceae</taxon>
        <taxon>Umboniibacter</taxon>
    </lineage>
</organism>
<dbReference type="GO" id="GO:0046872">
    <property type="term" value="F:metal ion binding"/>
    <property type="evidence" value="ECO:0007669"/>
    <property type="project" value="UniProtKB-UniRule"/>
</dbReference>
<keyword evidence="4 9" id="KW-0378">Hydrolase</keyword>
<evidence type="ECO:0000313" key="12">
    <source>
        <dbReference type="EMBL" id="RMA82150.1"/>
    </source>
</evidence>
<dbReference type="Proteomes" id="UP000267187">
    <property type="component" value="Unassembled WGS sequence"/>
</dbReference>
<evidence type="ECO:0000259" key="10">
    <source>
        <dbReference type="Pfam" id="PF01432"/>
    </source>
</evidence>
<comment type="cofactor">
    <cofactor evidence="9">
        <name>Zn(2+)</name>
        <dbReference type="ChEBI" id="CHEBI:29105"/>
    </cofactor>
    <text evidence="9">Binds 1 zinc ion.</text>
</comment>
<dbReference type="GO" id="GO:0005829">
    <property type="term" value="C:cytosol"/>
    <property type="evidence" value="ECO:0007669"/>
    <property type="project" value="UniProtKB-ARBA"/>
</dbReference>
<dbReference type="GO" id="GO:0006508">
    <property type="term" value="P:proteolysis"/>
    <property type="evidence" value="ECO:0007669"/>
    <property type="project" value="UniProtKB-KW"/>
</dbReference>
<evidence type="ECO:0000256" key="4">
    <source>
        <dbReference type="ARBA" id="ARBA00022801"/>
    </source>
</evidence>
<name>A0A3M0AB99_9GAMM</name>
<comment type="similarity">
    <text evidence="1 9">Belongs to the peptidase M3 family.</text>
</comment>
<protein>
    <recommendedName>
        <fullName evidence="8">oligopeptidase A</fullName>
        <ecNumber evidence="8">3.4.24.70</ecNumber>
    </recommendedName>
</protein>
<keyword evidence="3 9" id="KW-0479">Metal-binding</keyword>
<proteinExistence type="inferred from homology"/>
<dbReference type="OrthoDB" id="9773538at2"/>
<evidence type="ECO:0000256" key="3">
    <source>
        <dbReference type="ARBA" id="ARBA00022723"/>
    </source>
</evidence>
<dbReference type="GO" id="GO:0004222">
    <property type="term" value="F:metalloendopeptidase activity"/>
    <property type="evidence" value="ECO:0007669"/>
    <property type="project" value="UniProtKB-EC"/>
</dbReference>
<dbReference type="EMBL" id="REFJ01000001">
    <property type="protein sequence ID" value="RMA82150.1"/>
    <property type="molecule type" value="Genomic_DNA"/>
</dbReference>
<evidence type="ECO:0000256" key="5">
    <source>
        <dbReference type="ARBA" id="ARBA00022833"/>
    </source>
</evidence>
<feature type="domain" description="Oligopeptidase A N-terminal" evidence="11">
    <location>
        <begin position="27"/>
        <end position="143"/>
    </location>
</feature>
<evidence type="ECO:0000256" key="6">
    <source>
        <dbReference type="ARBA" id="ARBA00023049"/>
    </source>
</evidence>
<evidence type="ECO:0000256" key="1">
    <source>
        <dbReference type="ARBA" id="ARBA00006040"/>
    </source>
</evidence>
<evidence type="ECO:0000256" key="2">
    <source>
        <dbReference type="ARBA" id="ARBA00022670"/>
    </source>
</evidence>
<dbReference type="Pfam" id="PF19310">
    <property type="entry name" value="TOP_N"/>
    <property type="match status" value="1"/>
</dbReference>
<dbReference type="InterPro" id="IPR024079">
    <property type="entry name" value="MetalloPept_cat_dom_sf"/>
</dbReference>
<keyword evidence="2 9" id="KW-0645">Protease</keyword>
<sequence>MTNPLIGPQATPPFHHFPIEQVETTINAMLSDARAQIAKFEVEDTIDWHWLARIEALDDELSRAWSPVSHLNNVCSTDELRSAHDHCIQALTAWHTERGQNEKLFKCYQQLAARSDGTVAQRTAVEHAIRGFKLSGIGLPAEQQQRIAELKQNLAQLSNDFSNNLLDCTQAWTEHHEDASQLAGLPAANLAVAKAAATAKSLAGYLLTLDAPQYMAVMMFADNRALRERLHRAFVSRASSAPHHDAKTDNSHNVQQILTARGELAELLGFDNYAQLSLATKMAESEEQVLNLLNDLAQRSSAQAKAEFAEVESFASELGLAPVQPWDVAYVSEKIRQQNYQLSQEELRPYFPVDRVVGGLFEVVKRLFNVDIQRDDTVATWHKDVGYYHLLKQGQPIASFYFDLFAREGKRGGAWMDDCRVRRVDESGTQLPVAYLTCNFTPPSDEIPSLLSHDEVTTLFHEFGHGLHHMLTEIDVPAVSGINGVAWDAVELPSQLLENWCWEPEVIPLISAHYETGEALPQALLEKLLAAKNFQSALFMVRQLEFAIYDFELHAETRAAATPSALEKLAEIRARLSIVPAVAENAFPLSFAHIFAGGYAAGYYSYKWAEVLSADAYSLFEELGIFSEAAAAKLFNCILSRGGSEPAADLYREFRGRDATIDALLRHSGIEEAHV</sequence>
<dbReference type="FunFam" id="3.40.390.10:FF:000009">
    <property type="entry name" value="Oligopeptidase A"/>
    <property type="match status" value="1"/>
</dbReference>
<dbReference type="SUPFAM" id="SSF55486">
    <property type="entry name" value="Metalloproteases ('zincins'), catalytic domain"/>
    <property type="match status" value="1"/>
</dbReference>
<dbReference type="PANTHER" id="PTHR43660:SF1">
    <property type="entry name" value="DIPEPTIDYL CARBOXYPEPTIDASE"/>
    <property type="match status" value="1"/>
</dbReference>
<dbReference type="AlphaFoldDB" id="A0A3M0AB99"/>
<dbReference type="PANTHER" id="PTHR43660">
    <property type="entry name" value="DIPEPTIDYL CARBOXYPEPTIDASE"/>
    <property type="match status" value="1"/>
</dbReference>
<dbReference type="CDD" id="cd06456">
    <property type="entry name" value="M3A_DCP"/>
    <property type="match status" value="1"/>
</dbReference>
<comment type="caution">
    <text evidence="12">The sequence shown here is derived from an EMBL/GenBank/DDBJ whole genome shotgun (WGS) entry which is preliminary data.</text>
</comment>
<feature type="domain" description="Peptidase M3A/M3B catalytic" evidence="10">
    <location>
        <begin position="217"/>
        <end position="669"/>
    </location>
</feature>
<keyword evidence="6 9" id="KW-0482">Metalloprotease</keyword>
<dbReference type="InterPro" id="IPR034005">
    <property type="entry name" value="M3A_DCP"/>
</dbReference>
<evidence type="ECO:0000256" key="7">
    <source>
        <dbReference type="ARBA" id="ARBA00024603"/>
    </source>
</evidence>
<dbReference type="InterPro" id="IPR024077">
    <property type="entry name" value="Neurolysin/TOP_dom2"/>
</dbReference>
<evidence type="ECO:0000256" key="8">
    <source>
        <dbReference type="ARBA" id="ARBA00026100"/>
    </source>
</evidence>
<dbReference type="Pfam" id="PF01432">
    <property type="entry name" value="Peptidase_M3"/>
    <property type="match status" value="1"/>
</dbReference>
<comment type="catalytic activity">
    <reaction evidence="7">
        <text>Hydrolysis of oligopeptides, with broad specificity. Gly or Ala commonly occur as P1 or P1' residues, but more distant residues are also important, as is shown by the fact that Z-Gly-Pro-Gly-|-Gly-Pro-Ala is cleaved, but not Z-(Gly)(5).</text>
        <dbReference type="EC" id="3.4.24.70"/>
    </reaction>
</comment>
<dbReference type="InterPro" id="IPR045090">
    <property type="entry name" value="Pept_M3A_M3B"/>
</dbReference>